<feature type="transmembrane region" description="Helical" evidence="1">
    <location>
        <begin position="1005"/>
        <end position="1027"/>
    </location>
</feature>
<feature type="transmembrane region" description="Helical" evidence="1">
    <location>
        <begin position="950"/>
        <end position="974"/>
    </location>
</feature>
<keyword evidence="1" id="KW-0812">Transmembrane</keyword>
<reference evidence="3" key="1">
    <citation type="submission" date="2023-06" db="EMBL/GenBank/DDBJ databases">
        <authorList>
            <person name="Kurt Z."/>
        </authorList>
    </citation>
    <scope>NUCLEOTIDE SEQUENCE</scope>
</reference>
<keyword evidence="1" id="KW-1133">Transmembrane helix</keyword>
<feature type="transmembrane region" description="Helical" evidence="1">
    <location>
        <begin position="1107"/>
        <end position="1133"/>
    </location>
</feature>
<evidence type="ECO:0000256" key="2">
    <source>
        <dbReference type="SAM" id="SignalP"/>
    </source>
</evidence>
<keyword evidence="5" id="KW-1185">Reference proteome</keyword>
<dbReference type="EMBL" id="CATOUU010000325">
    <property type="protein sequence ID" value="CAI9924878.1"/>
    <property type="molecule type" value="Genomic_DNA"/>
</dbReference>
<feature type="transmembrane region" description="Helical" evidence="1">
    <location>
        <begin position="817"/>
        <end position="840"/>
    </location>
</feature>
<comment type="caution">
    <text evidence="3">The sequence shown here is derived from an EMBL/GenBank/DDBJ whole genome shotgun (WGS) entry which is preliminary data.</text>
</comment>
<accession>A0AA86NRZ6</accession>
<feature type="transmembrane region" description="Helical" evidence="1">
    <location>
        <begin position="400"/>
        <end position="418"/>
    </location>
</feature>
<evidence type="ECO:0000256" key="1">
    <source>
        <dbReference type="SAM" id="Phobius"/>
    </source>
</evidence>
<dbReference type="AlphaFoldDB" id="A0AA86NRZ6"/>
<feature type="chain" id="PRO_5041727891" evidence="2">
    <location>
        <begin position="19"/>
        <end position="1172"/>
    </location>
</feature>
<keyword evidence="2" id="KW-0732">Signal</keyword>
<feature type="signal peptide" evidence="2">
    <location>
        <begin position="1"/>
        <end position="18"/>
    </location>
</feature>
<feature type="transmembrane region" description="Helical" evidence="1">
    <location>
        <begin position="788"/>
        <end position="805"/>
    </location>
</feature>
<dbReference type="EMBL" id="CAXDID020000608">
    <property type="protein sequence ID" value="CAL6106280.1"/>
    <property type="molecule type" value="Genomic_DNA"/>
</dbReference>
<feature type="transmembrane region" description="Helical" evidence="1">
    <location>
        <begin position="640"/>
        <end position="657"/>
    </location>
</feature>
<dbReference type="Proteomes" id="UP001642409">
    <property type="component" value="Unassembled WGS sequence"/>
</dbReference>
<reference evidence="4 5" key="2">
    <citation type="submission" date="2024-07" db="EMBL/GenBank/DDBJ databases">
        <authorList>
            <person name="Akdeniz Z."/>
        </authorList>
    </citation>
    <scope>NUCLEOTIDE SEQUENCE [LARGE SCALE GENOMIC DNA]</scope>
</reference>
<keyword evidence="1" id="KW-0472">Membrane</keyword>
<evidence type="ECO:0000313" key="4">
    <source>
        <dbReference type="EMBL" id="CAL6106280.1"/>
    </source>
</evidence>
<sequence length="1172" mass="138067">MLALICFFSLIIYRIIQLTTEKQIRNHEQLDQLHTQEMIQSSYSTSKKFTVAFILKDFIMSMHSINDKQYLFTKLMFNLKLIQKSVLEQSIVIWKSSLEEQTICAIMMIDMYNIKYKSPELKQQLKTFCMNIVRQKQQVQQIQYKQEKIYEQPIYINFEIKGILELLIYEVTGYYFDKGKVIGDPQLIRDTVQIHYNEYNLSMLTQYQTRQLNDLITSLISKAAEYVNIKNQIIEHSQQITVADQHLLNLFDSLTTLKLQLTNQLIKLTGDFPLSLAAAWTTAHVMHQIIEEDRFGLSYLYQAIQKIKPPVESDKVTTESFTEYLSQVTIFDQKILQKQSNFTNTLYVNKPVLFDPQIQIIENEHGESKSKINQKDLLYLQKLQNTTNAHNKLFKFLNTFIYLAIQIFALIVAFQLFTMNQYDNIDLQEQTDYFDLQHLLTLNPKAPCSDILNICNQLDSNMQFVQFERQYQITSQVVNTPSFVQSLCSYCHNEIIKQDSLDILVQSLLDNMQMSAIPIFDSITFNIEQCLNDFFNNYQFIVLYFIVIFNAELAFITSNKLFVEKYIKMLIHKIKIITLNLQQFKITTSVGQKYNKSQYKTQLEKQNNNNSTIYIKQQNDQIIADKLPHIQKYDIYCDQIILKFICIVLFGVVTILCEQMSIIKYNIGQTTTQPLISSQLSSMKQINGYILKYSLQKQNAVSNNLLQLNNLNVLNNIHSLQFIDLLMCFMQLNNDQNINICQNEFLLSQQQNYNSKSFYQTSYQTNLIQQFSNLGGYTMFYQTNKQSIIISTYVVSFLALISFIYQLRKFDKFHKHLFIFIVFGAYLLFLSILISVDILWTDKKDIKIYQQYLTEARNMYQQINPDISDMQDVIDKFNKKQLNQNEACSIIQQYQKSYPNAPNILTKHISILNLYCPVTNIKIQESISEWSTRFNNYIQQLLQKQNSMKFSIVTLGYGLVALGAFSFSVVLVNINMGYLYKVKKIIQKQRTELKSQQTNLKRMRIGQTIIVVLLAVIIVISIILIIVDDKYKLIYPAHDILTVQLINKTLKYKLFEDNFNQVNITFYDFQLQQIFENKESNWQDQLIVRSGIIKNDYFQYKQFFIEFFRAIGLLSLISVPICFTLEIIFHFVYVPRISVHLNQLYQSINVIGKHRFKEEQKREYTNDYKKWF</sequence>
<organism evidence="3">
    <name type="scientific">Hexamita inflata</name>
    <dbReference type="NCBI Taxonomy" id="28002"/>
    <lineage>
        <taxon>Eukaryota</taxon>
        <taxon>Metamonada</taxon>
        <taxon>Diplomonadida</taxon>
        <taxon>Hexamitidae</taxon>
        <taxon>Hexamitinae</taxon>
        <taxon>Hexamita</taxon>
    </lineage>
</organism>
<gene>
    <name evidence="3" type="ORF">HINF_LOCUS12523</name>
    <name evidence="4" type="ORF">HINF_LOCUS73665</name>
</gene>
<evidence type="ECO:0000313" key="3">
    <source>
        <dbReference type="EMBL" id="CAI9924878.1"/>
    </source>
</evidence>
<feature type="transmembrane region" description="Helical" evidence="1">
    <location>
        <begin position="541"/>
        <end position="562"/>
    </location>
</feature>
<evidence type="ECO:0000313" key="5">
    <source>
        <dbReference type="Proteomes" id="UP001642409"/>
    </source>
</evidence>
<proteinExistence type="predicted"/>
<protein>
    <submittedName>
        <fullName evidence="4">Hypothetical_protein</fullName>
    </submittedName>
</protein>
<name>A0AA86NRZ6_9EUKA</name>